<evidence type="ECO:0000313" key="3">
    <source>
        <dbReference type="RefSeq" id="XP_030978651.1"/>
    </source>
</evidence>
<reference evidence="2 3" key="1">
    <citation type="journal article" date="2019" name="Mol. Biol. Evol.">
        <title>Blast fungal genomes show frequent chromosomal changes, gene gains and losses, and effector gene turnover.</title>
        <authorList>
            <person name="Gomez Luciano L.B."/>
            <person name="Jason Tsai I."/>
            <person name="Chuma I."/>
            <person name="Tosa Y."/>
            <person name="Chen Y.H."/>
            <person name="Li J.Y."/>
            <person name="Li M.Y."/>
            <person name="Jade Lu M.Y."/>
            <person name="Nakayashiki H."/>
            <person name="Li W.H."/>
        </authorList>
    </citation>
    <scope>NUCLEOTIDE SEQUENCE [LARGE SCALE GENOMIC DNA]</scope>
    <source>
        <strain evidence="2 3">NI907</strain>
    </source>
</reference>
<dbReference type="Proteomes" id="UP000515153">
    <property type="component" value="Chromosome V"/>
</dbReference>
<name>A0A6P8AUQ6_PYRGI</name>
<accession>A0A6P8AUQ6</accession>
<feature type="chain" id="PRO_5027922409" evidence="1">
    <location>
        <begin position="19"/>
        <end position="90"/>
    </location>
</feature>
<keyword evidence="2" id="KW-1185">Reference proteome</keyword>
<organism evidence="2 3">
    <name type="scientific">Pyricularia grisea</name>
    <name type="common">Crabgrass-specific blast fungus</name>
    <name type="synonym">Magnaporthe grisea</name>
    <dbReference type="NCBI Taxonomy" id="148305"/>
    <lineage>
        <taxon>Eukaryota</taxon>
        <taxon>Fungi</taxon>
        <taxon>Dikarya</taxon>
        <taxon>Ascomycota</taxon>
        <taxon>Pezizomycotina</taxon>
        <taxon>Sordariomycetes</taxon>
        <taxon>Sordariomycetidae</taxon>
        <taxon>Magnaporthales</taxon>
        <taxon>Pyriculariaceae</taxon>
        <taxon>Pyricularia</taxon>
    </lineage>
</organism>
<reference evidence="3" key="2">
    <citation type="submission" date="2019-10" db="EMBL/GenBank/DDBJ databases">
        <authorList>
            <consortium name="NCBI Genome Project"/>
        </authorList>
    </citation>
    <scope>NUCLEOTIDE SEQUENCE</scope>
    <source>
        <strain evidence="3">NI907</strain>
    </source>
</reference>
<sequence>MKFSSTLAALAFAATITAAPSKTDTEKPNRVAVAPRQATSTAGSLCNPGSYQCQNRNSDIYVCNGSRTWQLSARCNAGRCVQSNGGAYCT</sequence>
<proteinExistence type="predicted"/>
<reference evidence="3" key="3">
    <citation type="submission" date="2025-08" db="UniProtKB">
        <authorList>
            <consortium name="RefSeq"/>
        </authorList>
    </citation>
    <scope>IDENTIFICATION</scope>
    <source>
        <strain evidence="3">NI907</strain>
    </source>
</reference>
<dbReference type="AlphaFoldDB" id="A0A6P8AUQ6"/>
<feature type="signal peptide" evidence="1">
    <location>
        <begin position="1"/>
        <end position="18"/>
    </location>
</feature>
<dbReference type="GeneID" id="41962961"/>
<evidence type="ECO:0000313" key="2">
    <source>
        <dbReference type="Proteomes" id="UP000515153"/>
    </source>
</evidence>
<gene>
    <name evidence="3" type="ORF">PgNI_08051</name>
</gene>
<dbReference type="KEGG" id="pgri:PgNI_08051"/>
<dbReference type="RefSeq" id="XP_030978651.1">
    <property type="nucleotide sequence ID" value="XM_031128052.1"/>
</dbReference>
<protein>
    <submittedName>
        <fullName evidence="3">Uncharacterized protein</fullName>
    </submittedName>
</protein>
<evidence type="ECO:0000256" key="1">
    <source>
        <dbReference type="SAM" id="SignalP"/>
    </source>
</evidence>
<keyword evidence="1" id="KW-0732">Signal</keyword>